<organism evidence="4 5">
    <name type="scientific">Dreissena polymorpha</name>
    <name type="common">Zebra mussel</name>
    <name type="synonym">Mytilus polymorpha</name>
    <dbReference type="NCBI Taxonomy" id="45954"/>
    <lineage>
        <taxon>Eukaryota</taxon>
        <taxon>Metazoa</taxon>
        <taxon>Spiralia</taxon>
        <taxon>Lophotrochozoa</taxon>
        <taxon>Mollusca</taxon>
        <taxon>Bivalvia</taxon>
        <taxon>Autobranchia</taxon>
        <taxon>Heteroconchia</taxon>
        <taxon>Euheterodonta</taxon>
        <taxon>Imparidentia</taxon>
        <taxon>Neoheterodontei</taxon>
        <taxon>Myida</taxon>
        <taxon>Dreissenoidea</taxon>
        <taxon>Dreissenidae</taxon>
        <taxon>Dreissena</taxon>
    </lineage>
</organism>
<keyword evidence="5" id="KW-1185">Reference proteome</keyword>
<name>A0A9D4BEY7_DREPO</name>
<evidence type="ECO:0000256" key="2">
    <source>
        <dbReference type="PROSITE-ProRule" id="PRU00059"/>
    </source>
</evidence>
<dbReference type="InterPro" id="IPR000859">
    <property type="entry name" value="CUB_dom"/>
</dbReference>
<dbReference type="CDD" id="cd00041">
    <property type="entry name" value="CUB"/>
    <property type="match status" value="1"/>
</dbReference>
<dbReference type="InterPro" id="IPR035914">
    <property type="entry name" value="Sperma_CUB_dom_sf"/>
</dbReference>
<dbReference type="AlphaFoldDB" id="A0A9D4BEY7"/>
<feature type="domain" description="CUB" evidence="3">
    <location>
        <begin position="1"/>
        <end position="70"/>
    </location>
</feature>
<keyword evidence="1" id="KW-1015">Disulfide bond</keyword>
<comment type="caution">
    <text evidence="2">Lacks conserved residue(s) required for the propagation of feature annotation.</text>
</comment>
<dbReference type="SUPFAM" id="SSF49854">
    <property type="entry name" value="Spermadhesin, CUB domain"/>
    <property type="match status" value="1"/>
</dbReference>
<dbReference type="Pfam" id="PF00431">
    <property type="entry name" value="CUB"/>
    <property type="match status" value="1"/>
</dbReference>
<proteinExistence type="predicted"/>
<reference evidence="4" key="1">
    <citation type="journal article" date="2019" name="bioRxiv">
        <title>The Genome of the Zebra Mussel, Dreissena polymorpha: A Resource for Invasive Species Research.</title>
        <authorList>
            <person name="McCartney M.A."/>
            <person name="Auch B."/>
            <person name="Kono T."/>
            <person name="Mallez S."/>
            <person name="Zhang Y."/>
            <person name="Obille A."/>
            <person name="Becker A."/>
            <person name="Abrahante J.E."/>
            <person name="Garbe J."/>
            <person name="Badalamenti J.P."/>
            <person name="Herman A."/>
            <person name="Mangelson H."/>
            <person name="Liachko I."/>
            <person name="Sullivan S."/>
            <person name="Sone E.D."/>
            <person name="Koren S."/>
            <person name="Silverstein K.A.T."/>
            <person name="Beckman K.B."/>
            <person name="Gohl D.M."/>
        </authorList>
    </citation>
    <scope>NUCLEOTIDE SEQUENCE</scope>
    <source>
        <strain evidence="4">Duluth1</strain>
        <tissue evidence="4">Whole animal</tissue>
    </source>
</reference>
<evidence type="ECO:0000313" key="5">
    <source>
        <dbReference type="Proteomes" id="UP000828390"/>
    </source>
</evidence>
<accession>A0A9D4BEY7</accession>
<dbReference type="Gene3D" id="2.60.120.290">
    <property type="entry name" value="Spermadhesin, CUB domain"/>
    <property type="match status" value="1"/>
</dbReference>
<evidence type="ECO:0000259" key="3">
    <source>
        <dbReference type="PROSITE" id="PS01180"/>
    </source>
</evidence>
<dbReference type="Proteomes" id="UP000828390">
    <property type="component" value="Unassembled WGS sequence"/>
</dbReference>
<comment type="caution">
    <text evidence="4">The sequence shown here is derived from an EMBL/GenBank/DDBJ whole genome shotgun (WGS) entry which is preliminary data.</text>
</comment>
<reference evidence="4" key="2">
    <citation type="submission" date="2020-11" db="EMBL/GenBank/DDBJ databases">
        <authorList>
            <person name="McCartney M.A."/>
            <person name="Auch B."/>
            <person name="Kono T."/>
            <person name="Mallez S."/>
            <person name="Becker A."/>
            <person name="Gohl D.M."/>
            <person name="Silverstein K.A.T."/>
            <person name="Koren S."/>
            <person name="Bechman K.B."/>
            <person name="Herman A."/>
            <person name="Abrahante J.E."/>
            <person name="Garbe J."/>
        </authorList>
    </citation>
    <scope>NUCLEOTIDE SEQUENCE</scope>
    <source>
        <strain evidence="4">Duluth1</strain>
        <tissue evidence="4">Whole animal</tissue>
    </source>
</reference>
<dbReference type="EMBL" id="JAIWYP010000024">
    <property type="protein sequence ID" value="KAH3692238.1"/>
    <property type="molecule type" value="Genomic_DNA"/>
</dbReference>
<protein>
    <recommendedName>
        <fullName evidence="3">CUB domain-containing protein</fullName>
    </recommendedName>
</protein>
<gene>
    <name evidence="4" type="ORF">DPMN_191594</name>
</gene>
<evidence type="ECO:0000313" key="4">
    <source>
        <dbReference type="EMBL" id="KAH3692238.1"/>
    </source>
</evidence>
<sequence>MDYEIRTQCSYGYLELFNILNASSPSFGKYCGITPPLGFKSLSNSVGIVFFTDAAVSHRNTGFRMAYTFIEGKTHRKNAPFCESVTKTNYTCST</sequence>
<dbReference type="PROSITE" id="PS01180">
    <property type="entry name" value="CUB"/>
    <property type="match status" value="1"/>
</dbReference>
<evidence type="ECO:0000256" key="1">
    <source>
        <dbReference type="ARBA" id="ARBA00023157"/>
    </source>
</evidence>